<feature type="transmembrane region" description="Helical" evidence="7">
    <location>
        <begin position="82"/>
        <end position="105"/>
    </location>
</feature>
<evidence type="ECO:0000256" key="5">
    <source>
        <dbReference type="ARBA" id="ARBA00023136"/>
    </source>
</evidence>
<dbReference type="InterPro" id="IPR036259">
    <property type="entry name" value="MFS_trans_sf"/>
</dbReference>
<feature type="compositionally biased region" description="Polar residues" evidence="6">
    <location>
        <begin position="512"/>
        <end position="526"/>
    </location>
</feature>
<feature type="transmembrane region" description="Helical" evidence="7">
    <location>
        <begin position="117"/>
        <end position="135"/>
    </location>
</feature>
<dbReference type="GeneID" id="39585630"/>
<dbReference type="EMBL" id="RSCE01000001">
    <property type="protein sequence ID" value="RSH88542.1"/>
    <property type="molecule type" value="Genomic_DNA"/>
</dbReference>
<dbReference type="GO" id="GO:0005886">
    <property type="term" value="C:plasma membrane"/>
    <property type="evidence" value="ECO:0007669"/>
    <property type="project" value="TreeGrafter"/>
</dbReference>
<evidence type="ECO:0000256" key="7">
    <source>
        <dbReference type="SAM" id="Phobius"/>
    </source>
</evidence>
<evidence type="ECO:0000256" key="6">
    <source>
        <dbReference type="SAM" id="MobiDB-lite"/>
    </source>
</evidence>
<feature type="transmembrane region" description="Helical" evidence="7">
    <location>
        <begin position="666"/>
        <end position="686"/>
    </location>
</feature>
<evidence type="ECO:0000256" key="1">
    <source>
        <dbReference type="ARBA" id="ARBA00004141"/>
    </source>
</evidence>
<feature type="transmembrane region" description="Helical" evidence="7">
    <location>
        <begin position="427"/>
        <end position="447"/>
    </location>
</feature>
<evidence type="ECO:0000256" key="2">
    <source>
        <dbReference type="ARBA" id="ARBA00022448"/>
    </source>
</evidence>
<feature type="transmembrane region" description="Helical" evidence="7">
    <location>
        <begin position="335"/>
        <end position="353"/>
    </location>
</feature>
<keyword evidence="4 7" id="KW-1133">Transmembrane helix</keyword>
<dbReference type="AlphaFoldDB" id="A0A427YBT3"/>
<dbReference type="RefSeq" id="XP_028480750.1">
    <property type="nucleotide sequence ID" value="XM_028616893.1"/>
</dbReference>
<feature type="transmembrane region" description="Helical" evidence="7">
    <location>
        <begin position="283"/>
        <end position="306"/>
    </location>
</feature>
<feature type="transmembrane region" description="Helical" evidence="7">
    <location>
        <begin position="614"/>
        <end position="634"/>
    </location>
</feature>
<dbReference type="SUPFAM" id="SSF103473">
    <property type="entry name" value="MFS general substrate transporter"/>
    <property type="match status" value="1"/>
</dbReference>
<dbReference type="GO" id="GO:0008506">
    <property type="term" value="F:sucrose:proton symporter activity"/>
    <property type="evidence" value="ECO:0007669"/>
    <property type="project" value="TreeGrafter"/>
</dbReference>
<dbReference type="Gene3D" id="1.20.1250.20">
    <property type="entry name" value="MFS general substrate transporter like domains"/>
    <property type="match status" value="1"/>
</dbReference>
<protein>
    <submittedName>
        <fullName evidence="8">Uncharacterized protein</fullName>
    </submittedName>
</protein>
<organism evidence="8 9">
    <name type="scientific">Apiotrichum porosum</name>
    <dbReference type="NCBI Taxonomy" id="105984"/>
    <lineage>
        <taxon>Eukaryota</taxon>
        <taxon>Fungi</taxon>
        <taxon>Dikarya</taxon>
        <taxon>Basidiomycota</taxon>
        <taxon>Agaricomycotina</taxon>
        <taxon>Tremellomycetes</taxon>
        <taxon>Trichosporonales</taxon>
        <taxon>Trichosporonaceae</taxon>
        <taxon>Apiotrichum</taxon>
    </lineage>
</organism>
<accession>A0A427YBT3</accession>
<comment type="subcellular location">
    <subcellularLocation>
        <location evidence="1">Membrane</location>
        <topology evidence="1">Multi-pass membrane protein</topology>
    </subcellularLocation>
</comment>
<keyword evidence="2" id="KW-0813">Transport</keyword>
<feature type="transmembrane region" description="Helical" evidence="7">
    <location>
        <begin position="453"/>
        <end position="481"/>
    </location>
</feature>
<feature type="region of interest" description="Disordered" evidence="6">
    <location>
        <begin position="504"/>
        <end position="535"/>
    </location>
</feature>
<reference evidence="8 9" key="1">
    <citation type="submission" date="2018-11" db="EMBL/GenBank/DDBJ databases">
        <title>Genome sequence of Apiotrichum porosum DSM 27194.</title>
        <authorList>
            <person name="Aliyu H."/>
            <person name="Gorte O."/>
            <person name="Ochsenreither K."/>
        </authorList>
    </citation>
    <scope>NUCLEOTIDE SEQUENCE [LARGE SCALE GENOMIC DNA]</scope>
    <source>
        <strain evidence="8 9">DSM 27194</strain>
    </source>
</reference>
<evidence type="ECO:0000256" key="3">
    <source>
        <dbReference type="ARBA" id="ARBA00022692"/>
    </source>
</evidence>
<dbReference type="PANTHER" id="PTHR19432:SF91">
    <property type="entry name" value="GENERAL ALPHA-GLUCOSIDE PERMEASE"/>
    <property type="match status" value="1"/>
</dbReference>
<sequence>MTGGGSFLPLPSDLENAGGDPDSHAVQWVGTPGVKGPTWARLPLLTVGMLGTQVVWSVEMGYATHSTSASPFLLELGLSKSWMSLVFMAGPLSGLIVQPLIGAYADRCRSKFGRRRPFMLAGTGVAVFGMMLLAYSREVAGLFGTGTWGAIACAVFSIYLIDFSINAVMSTDRALIVDTLPPTQQESANAWGARMCGIGGVAGFFVGNVDLTSIVPFLGKSQLQILSLVTSTILALAHTSTSWAVTERILLRDDRPQSRSGLMSSLRAIWTNMFTLPPGIRTVCYIQFFANLGWYPILFFTSIWVADIYKLQNPQGDLSTETWEADAVRAGSRALFLQSVIALIVSVCAPFLVSESGVQAKESHAYLRVGDDEDDDESPPNSAVWKREEEERSLRSLPSRAAKALATFIKGIKSGSMLALPIPGLTLIKLWCIAQCIFVCCMVASWLTSTVAGAYVVIAITGFSWSLAQWAPFALLGELVLIDTPDRTEMRTLQRAPATEVVFATDNDLSQEESPSLHSRNPSRTASRSHVRNPSHEVVNANQSHTLSRLVLPGSDLTPVPRESTSMEIDLDTTVIIRHSDEMSVLSEPTSPPVDDAAPSTADKAGLILGIHNVFIVLPQFVITFISSIVFMIMEPAKGTEAAPAAAADGAAATTDGPSSPNAVGLVFRIGGTAAAVGAFLSYRLAQRWAAGRL</sequence>
<dbReference type="Pfam" id="PF13347">
    <property type="entry name" value="MFS_2"/>
    <property type="match status" value="1"/>
</dbReference>
<dbReference type="Proteomes" id="UP000279236">
    <property type="component" value="Unassembled WGS sequence"/>
</dbReference>
<feature type="region of interest" description="Disordered" evidence="6">
    <location>
        <begin position="369"/>
        <end position="390"/>
    </location>
</feature>
<dbReference type="PANTHER" id="PTHR19432">
    <property type="entry name" value="SUGAR TRANSPORTER"/>
    <property type="match status" value="1"/>
</dbReference>
<feature type="transmembrane region" description="Helical" evidence="7">
    <location>
        <begin position="141"/>
        <end position="161"/>
    </location>
</feature>
<keyword evidence="3 7" id="KW-0812">Transmembrane</keyword>
<evidence type="ECO:0000313" key="9">
    <source>
        <dbReference type="Proteomes" id="UP000279236"/>
    </source>
</evidence>
<evidence type="ECO:0000313" key="8">
    <source>
        <dbReference type="EMBL" id="RSH88542.1"/>
    </source>
</evidence>
<evidence type="ECO:0000256" key="4">
    <source>
        <dbReference type="ARBA" id="ARBA00022989"/>
    </source>
</evidence>
<name>A0A427YBT3_9TREE</name>
<dbReference type="OrthoDB" id="28755at2759"/>
<keyword evidence="9" id="KW-1185">Reference proteome</keyword>
<keyword evidence="5 7" id="KW-0472">Membrane</keyword>
<gene>
    <name evidence="8" type="ORF">EHS24_001087</name>
</gene>
<comment type="caution">
    <text evidence="8">The sequence shown here is derived from an EMBL/GenBank/DDBJ whole genome shotgun (WGS) entry which is preliminary data.</text>
</comment>
<proteinExistence type="predicted"/>